<feature type="region of interest" description="Disordered" evidence="1">
    <location>
        <begin position="430"/>
        <end position="751"/>
    </location>
</feature>
<feature type="compositionally biased region" description="Polar residues" evidence="1">
    <location>
        <begin position="179"/>
        <end position="188"/>
    </location>
</feature>
<feature type="compositionally biased region" description="Basic and acidic residues" evidence="1">
    <location>
        <begin position="403"/>
        <end position="418"/>
    </location>
</feature>
<feature type="compositionally biased region" description="Polar residues" evidence="1">
    <location>
        <begin position="586"/>
        <end position="595"/>
    </location>
</feature>
<feature type="compositionally biased region" description="Acidic residues" evidence="1">
    <location>
        <begin position="341"/>
        <end position="356"/>
    </location>
</feature>
<feature type="compositionally biased region" description="Basic and acidic residues" evidence="1">
    <location>
        <begin position="467"/>
        <end position="479"/>
    </location>
</feature>
<feature type="compositionally biased region" description="Basic and acidic residues" evidence="1">
    <location>
        <begin position="431"/>
        <end position="452"/>
    </location>
</feature>
<feature type="compositionally biased region" description="Low complexity" evidence="1">
    <location>
        <begin position="737"/>
        <end position="747"/>
    </location>
</feature>
<feature type="compositionally biased region" description="Polar residues" evidence="1">
    <location>
        <begin position="1"/>
        <end position="17"/>
    </location>
</feature>
<feature type="compositionally biased region" description="Basic and acidic residues" evidence="1">
    <location>
        <begin position="109"/>
        <end position="118"/>
    </location>
</feature>
<feature type="compositionally biased region" description="Basic and acidic residues" evidence="1">
    <location>
        <begin position="655"/>
        <end position="670"/>
    </location>
</feature>
<evidence type="ECO:0000313" key="2">
    <source>
        <dbReference type="EMBL" id="KAA3485430.1"/>
    </source>
</evidence>
<feature type="region of interest" description="Disordered" evidence="1">
    <location>
        <begin position="904"/>
        <end position="949"/>
    </location>
</feature>
<dbReference type="OrthoDB" id="1681423at2759"/>
<feature type="compositionally biased region" description="Basic and acidic residues" evidence="1">
    <location>
        <begin position="154"/>
        <end position="164"/>
    </location>
</feature>
<feature type="compositionally biased region" description="Basic and acidic residues" evidence="1">
    <location>
        <begin position="524"/>
        <end position="557"/>
    </location>
</feature>
<organism evidence="2 3">
    <name type="scientific">Gossypium australe</name>
    <dbReference type="NCBI Taxonomy" id="47621"/>
    <lineage>
        <taxon>Eukaryota</taxon>
        <taxon>Viridiplantae</taxon>
        <taxon>Streptophyta</taxon>
        <taxon>Embryophyta</taxon>
        <taxon>Tracheophyta</taxon>
        <taxon>Spermatophyta</taxon>
        <taxon>Magnoliopsida</taxon>
        <taxon>eudicotyledons</taxon>
        <taxon>Gunneridae</taxon>
        <taxon>Pentapetalae</taxon>
        <taxon>rosids</taxon>
        <taxon>malvids</taxon>
        <taxon>Malvales</taxon>
        <taxon>Malvaceae</taxon>
        <taxon>Malvoideae</taxon>
        <taxon>Gossypium</taxon>
    </lineage>
</organism>
<dbReference type="Proteomes" id="UP000325315">
    <property type="component" value="Unassembled WGS sequence"/>
</dbReference>
<name>A0A5B6WU42_9ROSI</name>
<feature type="compositionally biased region" description="Basic and acidic residues" evidence="1">
    <location>
        <begin position="611"/>
        <end position="625"/>
    </location>
</feature>
<feature type="compositionally biased region" description="Acidic residues" evidence="1">
    <location>
        <begin position="208"/>
        <end position="222"/>
    </location>
</feature>
<feature type="compositionally biased region" description="Polar residues" evidence="1">
    <location>
        <begin position="311"/>
        <end position="322"/>
    </location>
</feature>
<feature type="compositionally biased region" description="Basic and acidic residues" evidence="1">
    <location>
        <begin position="700"/>
        <end position="711"/>
    </location>
</feature>
<feature type="compositionally biased region" description="Basic and acidic residues" evidence="1">
    <location>
        <begin position="53"/>
        <end position="75"/>
    </location>
</feature>
<feature type="region of interest" description="Disordered" evidence="1">
    <location>
        <begin position="1178"/>
        <end position="1216"/>
    </location>
</feature>
<sequence length="1288" mass="140602">MGNEMGNNNTSGFQEENNTVEDKSVQEFDHADGLKGQNHVVQAILDTNSQTANKEEGKKTQEDAVRTDYEKEQNHEVVVSEDVYVNGKDEKESGYEEDAKGQGHLVPAAEDKDTRNETESATLQHDGLASSCIKDGEHDEKEQDSSTILDVEEIPLKEAARTEETNAEACLFPADGDESTSGTETGQVSGDRGGKEYPSVDKQKPDEKEEDITINDETEEQSSQEAASTDETNAEACLVPAGGDESNRGTETGQVSGDRGGKEYPSVDKQKPDEKEEDITIKDETEEQSSQEAASTDETNAEACLVPAGGNESNRGTETGQVSGDCGGMEYPSVDKQTPDEKEEDITVNDETEEQSSQEATSTDVLDRQVQLLPVVEDKATHGNQIGFVTSGPEGTADLNGDNPKEHEKEEDTNMIQVDKENSMKEAGYADDAKGQDHLVPAAEDKNTRGNETESVSLEQDCLASPHIEDSEHEEKEQDTSTILEVEEIPLKEAAITDETNAEARLASAGGDESTHGTETGLVFDDRDGTEYPCIDKQKHDEKEDITINDEAAERSSQEAASTDVLATVEDNATHGNEIGLDSSYPEGTTDLQSDNPEEHETEMNNTNAEPQEKPLAKDDIEEKNPTISAAEGEDYNKTEAVLASGDPVVVGDTLDNKILEGQEQGKTELDPPAESTEVDAKPGEVVEGSETAPTSSTKNLEDQEMGKESNFEENLSGRNHDVENQNPMKKEDEEASNSLSGAASSLEPDEHELAEICTELLVLECNGPVKSEDMIIPSLTCQDQENGFILDDSVSTDPVETVSPDLSPEAEKGRDEFLVEEMAIKEVSRDEKLELKDGDDEAGNGLGTITTVMTDLPTGFGAKCNGELPSEMNSAKNDSLESQNILVEASETELEDKGMVLSQKGASVEEESENGNAKQSHCQVQSAQEATEKPNGQGSEEGSKADDQSALSPQFMMNGRQNEKITCLLNADCDSNKDCQFLQAKILENGHMVDASINHQKQQKDSQQVQLVTDSSDTFFMDQMNKEESEEKKIIEEKKDSNPIENGKQCISQSYDPIEQMQGSDMAEVKQEPLWDLSEYPKPIPLTMVDTTPSPKQCSKQCANGETPQVVAIANDDYNNQRESVGRFSLESNPDTINSQMRKSPSFDLDLRIHARAEDSDQTPLLYQDKTTIESFSTQAEEKANTENGENPSQYESMATEEKAVTLERSDSEKSRTPFLGFLKEDEEEADEHNMLMEKNPKKQGNQSATNKTTTKVSTSVTTKGKVKRKPITAFFGTCMCCATVTN</sequence>
<evidence type="ECO:0000256" key="1">
    <source>
        <dbReference type="SAM" id="MobiDB-lite"/>
    </source>
</evidence>
<protein>
    <submittedName>
        <fullName evidence="2">Histone acetyltransferase KAT6B isoform X3</fullName>
    </submittedName>
</protein>
<feature type="region of interest" description="Disordered" evidence="1">
    <location>
        <begin position="1"/>
        <end position="368"/>
    </location>
</feature>
<feature type="compositionally biased region" description="Basic and acidic residues" evidence="1">
    <location>
        <begin position="1201"/>
        <end position="1216"/>
    </location>
</feature>
<evidence type="ECO:0000313" key="3">
    <source>
        <dbReference type="Proteomes" id="UP000325315"/>
    </source>
</evidence>
<proteinExistence type="predicted"/>
<dbReference type="EMBL" id="SMMG02000002">
    <property type="protein sequence ID" value="KAA3485430.1"/>
    <property type="molecule type" value="Genomic_DNA"/>
</dbReference>
<feature type="compositionally biased region" description="Basic and acidic residues" evidence="1">
    <location>
        <begin position="20"/>
        <end position="33"/>
    </location>
</feature>
<feature type="compositionally biased region" description="Basic and acidic residues" evidence="1">
    <location>
        <begin position="259"/>
        <end position="283"/>
    </location>
</feature>
<feature type="compositionally biased region" description="Polar residues" evidence="1">
    <location>
        <begin position="1187"/>
        <end position="1198"/>
    </location>
</feature>
<keyword evidence="3" id="KW-1185">Reference proteome</keyword>
<reference evidence="3" key="1">
    <citation type="journal article" date="2019" name="Plant Biotechnol. J.">
        <title>Genome sequencing of the Australian wild diploid species Gossypium australe highlights disease resistance and delayed gland morphogenesis.</title>
        <authorList>
            <person name="Cai Y."/>
            <person name="Cai X."/>
            <person name="Wang Q."/>
            <person name="Wang P."/>
            <person name="Zhang Y."/>
            <person name="Cai C."/>
            <person name="Xu Y."/>
            <person name="Wang K."/>
            <person name="Zhou Z."/>
            <person name="Wang C."/>
            <person name="Geng S."/>
            <person name="Li B."/>
            <person name="Dong Q."/>
            <person name="Hou Y."/>
            <person name="Wang H."/>
            <person name="Ai P."/>
            <person name="Liu Z."/>
            <person name="Yi F."/>
            <person name="Sun M."/>
            <person name="An G."/>
            <person name="Cheng J."/>
            <person name="Zhang Y."/>
            <person name="Shi Q."/>
            <person name="Xie Y."/>
            <person name="Shi X."/>
            <person name="Chang Y."/>
            <person name="Huang F."/>
            <person name="Chen Y."/>
            <person name="Hong S."/>
            <person name="Mi L."/>
            <person name="Sun Q."/>
            <person name="Zhang L."/>
            <person name="Zhou B."/>
            <person name="Peng R."/>
            <person name="Zhang X."/>
            <person name="Liu F."/>
        </authorList>
    </citation>
    <scope>NUCLEOTIDE SEQUENCE [LARGE SCALE GENOMIC DNA]</scope>
    <source>
        <strain evidence="3">cv. PA1801</strain>
    </source>
</reference>
<feature type="compositionally biased region" description="Basic and acidic residues" evidence="1">
    <location>
        <begin position="87"/>
        <end position="101"/>
    </location>
</feature>
<feature type="compositionally biased region" description="Basic and acidic residues" evidence="1">
    <location>
        <begin position="192"/>
        <end position="207"/>
    </location>
</feature>
<accession>A0A5B6WU42</accession>
<feature type="region of interest" description="Disordered" evidence="1">
    <location>
        <begin position="383"/>
        <end position="418"/>
    </location>
</feature>
<feature type="compositionally biased region" description="Basic and acidic residues" evidence="1">
    <location>
        <begin position="719"/>
        <end position="733"/>
    </location>
</feature>
<comment type="caution">
    <text evidence="2">The sequence shown here is derived from an EMBL/GenBank/DDBJ whole genome shotgun (WGS) entry which is preliminary data.</text>
</comment>
<gene>
    <name evidence="2" type="ORF">EPI10_007410</name>
</gene>
<feature type="compositionally biased region" description="Basic and acidic residues" evidence="1">
    <location>
        <begin position="134"/>
        <end position="144"/>
    </location>
</feature>
<feature type="compositionally biased region" description="Low complexity" evidence="1">
    <location>
        <begin position="1249"/>
        <end position="1265"/>
    </location>
</feature>
<feature type="compositionally biased region" description="Polar residues" evidence="1">
    <location>
        <begin position="915"/>
        <end position="941"/>
    </location>
</feature>
<dbReference type="GO" id="GO:0016740">
    <property type="term" value="F:transferase activity"/>
    <property type="evidence" value="ECO:0007669"/>
    <property type="project" value="UniProtKB-KW"/>
</dbReference>
<keyword evidence="2" id="KW-0808">Transferase</keyword>
<feature type="region of interest" description="Disordered" evidence="1">
    <location>
        <begin position="1239"/>
        <end position="1265"/>
    </location>
</feature>